<dbReference type="PANTHER" id="PTHR37826:SF3">
    <property type="entry name" value="J DOMAIN-CONTAINING PROTEIN"/>
    <property type="match status" value="1"/>
</dbReference>
<feature type="compositionally biased region" description="Basic and acidic residues" evidence="1">
    <location>
        <begin position="44"/>
        <end position="55"/>
    </location>
</feature>
<dbReference type="RefSeq" id="WP_061778223.1">
    <property type="nucleotide sequence ID" value="NZ_AP018499.1"/>
</dbReference>
<keyword evidence="2" id="KW-0472">Membrane</keyword>
<evidence type="ECO:0008006" key="5">
    <source>
        <dbReference type="Google" id="ProtNLM"/>
    </source>
</evidence>
<evidence type="ECO:0000313" key="3">
    <source>
        <dbReference type="EMBL" id="BCO05108.1"/>
    </source>
</evidence>
<dbReference type="EMBL" id="AP024222">
    <property type="protein sequence ID" value="BCO05108.1"/>
    <property type="molecule type" value="Genomic_DNA"/>
</dbReference>
<sequence>MSESQVLTHKCPNCGGPLLFEPKNQKFHCEYCGSTFTEQEVSDFEAKQEAAKVTDDPTPFPTEHDKTNQTDDFSTDETADEEIGLFLCPSCGAEIVTDATTASTWCYYCHNPVVLTERLSGKFLPEKILPFQIERKAAEEQFLDWVGKKKFVPKAFFDKKQIQNLSGVYFPYWAVDAELSGRISAQATNLRVWIVGDTEYTEHSQYEIQRGGDTAFKDLIKNALKKNLSDKMVGAVQPFDMTAAIPFKNQYLSGFLTEKRDIEFPDMKENVEREFRQYADGLMESTIVGYTSVSNLQSNQQIKSLDEDYVLLPIWLVTYKEAGNDRLFYYAMNGQTGKVAGLLPIDKKKLWTVAIVIFMLVLLLGIIVGYLLS</sequence>
<accession>A0AAD1NGW3</accession>
<organism evidence="3 4">
    <name type="scientific">Lactococcus lactis subsp. cremoris</name>
    <name type="common">Streptococcus cremoris</name>
    <dbReference type="NCBI Taxonomy" id="1359"/>
    <lineage>
        <taxon>Bacteria</taxon>
        <taxon>Bacillati</taxon>
        <taxon>Bacillota</taxon>
        <taxon>Bacilli</taxon>
        <taxon>Lactobacillales</taxon>
        <taxon>Streptococcaceae</taxon>
        <taxon>Lactococcus</taxon>
    </lineage>
</organism>
<evidence type="ECO:0000313" key="4">
    <source>
        <dbReference type="Proteomes" id="UP000595253"/>
    </source>
</evidence>
<feature type="region of interest" description="Disordered" evidence="1">
    <location>
        <begin position="43"/>
        <end position="74"/>
    </location>
</feature>
<protein>
    <recommendedName>
        <fullName evidence="5">TFIIB-type zinc ribbon-containing protein</fullName>
    </recommendedName>
</protein>
<evidence type="ECO:0000256" key="2">
    <source>
        <dbReference type="SAM" id="Phobius"/>
    </source>
</evidence>
<proteinExistence type="predicted"/>
<reference evidence="3 4" key="1">
    <citation type="submission" date="2020-12" db="EMBL/GenBank/DDBJ databases">
        <title>Complete genome sequence of lactococcus lactis subsp. cremoris strain EPSC and strain G3-2.</title>
        <authorList>
            <person name="Kita K."/>
            <person name="Ishikawa S."/>
        </authorList>
    </citation>
    <scope>NUCLEOTIDE SEQUENCE [LARGE SCALE GENOMIC DNA]</scope>
    <source>
        <strain evidence="3 4">EPSC</strain>
    </source>
</reference>
<keyword evidence="2" id="KW-0812">Transmembrane</keyword>
<dbReference type="AlphaFoldDB" id="A0AAD1NGW3"/>
<keyword evidence="2" id="KW-1133">Transmembrane helix</keyword>
<dbReference type="PANTHER" id="PTHR37826">
    <property type="entry name" value="FLOTILLIN BAND_7_5 DOMAIN PROTEIN"/>
    <property type="match status" value="1"/>
</dbReference>
<dbReference type="Gene3D" id="2.20.28.30">
    <property type="entry name" value="RNA polymerase ii, chain L"/>
    <property type="match status" value="2"/>
</dbReference>
<dbReference type="Proteomes" id="UP000595253">
    <property type="component" value="Chromosome"/>
</dbReference>
<name>A0AAD1NGW3_LACLC</name>
<evidence type="ECO:0000256" key="1">
    <source>
        <dbReference type="SAM" id="MobiDB-lite"/>
    </source>
</evidence>
<gene>
    <name evidence="3" type="primary">yniI</name>
    <name evidence="3" type="ORF">LLC_03480</name>
</gene>
<feature type="transmembrane region" description="Helical" evidence="2">
    <location>
        <begin position="350"/>
        <end position="372"/>
    </location>
</feature>